<dbReference type="InterPro" id="IPR000551">
    <property type="entry name" value="MerR-type_HTH_dom"/>
</dbReference>
<name>A0A2W7QWA7_9RHOB</name>
<accession>A0A2W7QWA7</accession>
<feature type="domain" description="HTH merR-type" evidence="7">
    <location>
        <begin position="1"/>
        <end position="68"/>
    </location>
</feature>
<keyword evidence="5" id="KW-0804">Transcription</keyword>
<keyword evidence="6" id="KW-0175">Coiled coil</keyword>
<keyword evidence="4" id="KW-0238">DNA-binding</keyword>
<dbReference type="InterPro" id="IPR009061">
    <property type="entry name" value="DNA-bd_dom_put_sf"/>
</dbReference>
<keyword evidence="3" id="KW-0805">Transcription regulation</keyword>
<dbReference type="SUPFAM" id="SSF46955">
    <property type="entry name" value="Putative DNA-binding domain"/>
    <property type="match status" value="1"/>
</dbReference>
<dbReference type="GO" id="GO:0005737">
    <property type="term" value="C:cytoplasm"/>
    <property type="evidence" value="ECO:0007669"/>
    <property type="project" value="UniProtKB-SubCell"/>
</dbReference>
<dbReference type="PRINTS" id="PR00040">
    <property type="entry name" value="HTHMERR"/>
</dbReference>
<dbReference type="InterPro" id="IPR015358">
    <property type="entry name" value="Tscrpt_reg_MerR_DNA-bd"/>
</dbReference>
<protein>
    <submittedName>
        <fullName evidence="8">Cu(I)-responsive transcriptional regulator</fullName>
    </submittedName>
</protein>
<dbReference type="Proteomes" id="UP000249364">
    <property type="component" value="Unassembled WGS sequence"/>
</dbReference>
<comment type="subcellular location">
    <subcellularLocation>
        <location evidence="1">Cytoplasm</location>
    </subcellularLocation>
</comment>
<dbReference type="NCBIfam" id="TIGR02044">
    <property type="entry name" value="CueR"/>
    <property type="match status" value="1"/>
</dbReference>
<dbReference type="GO" id="GO:0005507">
    <property type="term" value="F:copper ion binding"/>
    <property type="evidence" value="ECO:0007669"/>
    <property type="project" value="InterPro"/>
</dbReference>
<dbReference type="RefSeq" id="WP_071468879.1">
    <property type="nucleotide sequence ID" value="NZ_MEHT01000009.1"/>
</dbReference>
<dbReference type="STRING" id="121821.GCA_001870675_02177"/>
<dbReference type="Pfam" id="PF00376">
    <property type="entry name" value="MerR"/>
    <property type="match status" value="1"/>
</dbReference>
<evidence type="ECO:0000256" key="1">
    <source>
        <dbReference type="ARBA" id="ARBA00004496"/>
    </source>
</evidence>
<evidence type="ECO:0000313" key="8">
    <source>
        <dbReference type="EMBL" id="PZX47957.1"/>
    </source>
</evidence>
<evidence type="ECO:0000256" key="3">
    <source>
        <dbReference type="ARBA" id="ARBA00023015"/>
    </source>
</evidence>
<organism evidence="8 9">
    <name type="scientific">Roseinatronobacter thiooxidans</name>
    <dbReference type="NCBI Taxonomy" id="121821"/>
    <lineage>
        <taxon>Bacteria</taxon>
        <taxon>Pseudomonadati</taxon>
        <taxon>Pseudomonadota</taxon>
        <taxon>Alphaproteobacteria</taxon>
        <taxon>Rhodobacterales</taxon>
        <taxon>Paracoccaceae</taxon>
        <taxon>Roseinatronobacter</taxon>
    </lineage>
</organism>
<feature type="coiled-coil region" evidence="6">
    <location>
        <begin position="83"/>
        <end position="110"/>
    </location>
</feature>
<dbReference type="PANTHER" id="PTHR30204">
    <property type="entry name" value="REDOX-CYCLING DRUG-SENSING TRANSCRIPTIONAL ACTIVATOR SOXR"/>
    <property type="match status" value="1"/>
</dbReference>
<dbReference type="SMART" id="SM00422">
    <property type="entry name" value="HTH_MERR"/>
    <property type="match status" value="1"/>
</dbReference>
<dbReference type="Gene3D" id="1.10.1660.10">
    <property type="match status" value="1"/>
</dbReference>
<evidence type="ECO:0000259" key="7">
    <source>
        <dbReference type="PROSITE" id="PS50937"/>
    </source>
</evidence>
<comment type="caution">
    <text evidence="8">The sequence shown here is derived from an EMBL/GenBank/DDBJ whole genome shotgun (WGS) entry which is preliminary data.</text>
</comment>
<dbReference type="GO" id="GO:0045893">
    <property type="term" value="P:positive regulation of DNA-templated transcription"/>
    <property type="evidence" value="ECO:0007669"/>
    <property type="project" value="InterPro"/>
</dbReference>
<keyword evidence="2" id="KW-0963">Cytoplasm</keyword>
<sequence>MNISEVGKRAGLPPKTIRFYEEIGLILPRRDTNGYRIFSESDLHRLAFLRRARALGFSVQECRQLLALYNDETRASADVKALAREHMARIDKQLEELAQMRSTLADLIESCAGDNRPDCPILRDLAQ</sequence>
<evidence type="ECO:0000313" key="9">
    <source>
        <dbReference type="Proteomes" id="UP000249364"/>
    </source>
</evidence>
<dbReference type="Pfam" id="PF09278">
    <property type="entry name" value="MerR-DNA-bind"/>
    <property type="match status" value="1"/>
</dbReference>
<dbReference type="InterPro" id="IPR047057">
    <property type="entry name" value="MerR_fam"/>
</dbReference>
<dbReference type="InterPro" id="IPR011789">
    <property type="entry name" value="CueR"/>
</dbReference>
<reference evidence="8 9" key="1">
    <citation type="submission" date="2018-06" db="EMBL/GenBank/DDBJ databases">
        <title>Genomic Encyclopedia of Archaeal and Bacterial Type Strains, Phase II (KMG-II): from individual species to whole genera.</title>
        <authorList>
            <person name="Goeker M."/>
        </authorList>
    </citation>
    <scope>NUCLEOTIDE SEQUENCE [LARGE SCALE GENOMIC DNA]</scope>
    <source>
        <strain evidence="8 9">DSM 13087</strain>
    </source>
</reference>
<evidence type="ECO:0000256" key="5">
    <source>
        <dbReference type="ARBA" id="ARBA00023163"/>
    </source>
</evidence>
<dbReference type="GO" id="GO:0003677">
    <property type="term" value="F:DNA binding"/>
    <property type="evidence" value="ECO:0007669"/>
    <property type="project" value="UniProtKB-KW"/>
</dbReference>
<evidence type="ECO:0000256" key="4">
    <source>
        <dbReference type="ARBA" id="ARBA00023125"/>
    </source>
</evidence>
<dbReference type="EMBL" id="QKZQ01000001">
    <property type="protein sequence ID" value="PZX47957.1"/>
    <property type="molecule type" value="Genomic_DNA"/>
</dbReference>
<dbReference type="PANTHER" id="PTHR30204:SF94">
    <property type="entry name" value="HEAVY METAL-DEPENDENT TRANSCRIPTIONAL REGULATOR HI_0293-RELATED"/>
    <property type="match status" value="1"/>
</dbReference>
<evidence type="ECO:0000256" key="2">
    <source>
        <dbReference type="ARBA" id="ARBA00022490"/>
    </source>
</evidence>
<proteinExistence type="predicted"/>
<dbReference type="OrthoDB" id="9802944at2"/>
<keyword evidence="9" id="KW-1185">Reference proteome</keyword>
<dbReference type="AlphaFoldDB" id="A0A2W7QWA7"/>
<dbReference type="PROSITE" id="PS50937">
    <property type="entry name" value="HTH_MERR_2"/>
    <property type="match status" value="1"/>
</dbReference>
<dbReference type="GO" id="GO:0003700">
    <property type="term" value="F:DNA-binding transcription factor activity"/>
    <property type="evidence" value="ECO:0007669"/>
    <property type="project" value="InterPro"/>
</dbReference>
<evidence type="ECO:0000256" key="6">
    <source>
        <dbReference type="SAM" id="Coils"/>
    </source>
</evidence>
<gene>
    <name evidence="8" type="ORF">LY56_00105</name>
</gene>